<accession>A0ABP6TG71</accession>
<reference evidence="3" key="1">
    <citation type="journal article" date="2019" name="Int. J. Syst. Evol. Microbiol.">
        <title>The Global Catalogue of Microorganisms (GCM) 10K type strain sequencing project: providing services to taxonomists for standard genome sequencing and annotation.</title>
        <authorList>
            <consortium name="The Broad Institute Genomics Platform"/>
            <consortium name="The Broad Institute Genome Sequencing Center for Infectious Disease"/>
            <person name="Wu L."/>
            <person name="Ma J."/>
        </authorList>
    </citation>
    <scope>NUCLEOTIDE SEQUENCE [LARGE SCALE GENOMIC DNA]</scope>
    <source>
        <strain evidence="3">JCM 4816</strain>
    </source>
</reference>
<sequence>MPLNPKELTEARRGRPPVAGSRTASVATVNGPSPKGIRGLGSVQCSEGGTWPVRTTPTALSSPASPAAAEVWPTLPLTEPMGTLPAGRAAGAKASLSAVTSMGSPSGVPVPWHST</sequence>
<feature type="compositionally biased region" description="Low complexity" evidence="1">
    <location>
        <begin position="55"/>
        <end position="68"/>
    </location>
</feature>
<feature type="region of interest" description="Disordered" evidence="1">
    <location>
        <begin position="1"/>
        <end position="68"/>
    </location>
</feature>
<comment type="caution">
    <text evidence="2">The sequence shown here is derived from an EMBL/GenBank/DDBJ whole genome shotgun (WGS) entry which is preliminary data.</text>
</comment>
<evidence type="ECO:0000313" key="2">
    <source>
        <dbReference type="EMBL" id="GAA3494182.1"/>
    </source>
</evidence>
<evidence type="ECO:0000313" key="3">
    <source>
        <dbReference type="Proteomes" id="UP001501455"/>
    </source>
</evidence>
<keyword evidence="3" id="KW-1185">Reference proteome</keyword>
<gene>
    <name evidence="2" type="ORF">GCM10019016_012810</name>
</gene>
<dbReference type="EMBL" id="BAAAXF010000014">
    <property type="protein sequence ID" value="GAA3494182.1"/>
    <property type="molecule type" value="Genomic_DNA"/>
</dbReference>
<dbReference type="Proteomes" id="UP001501455">
    <property type="component" value="Unassembled WGS sequence"/>
</dbReference>
<proteinExistence type="predicted"/>
<feature type="compositionally biased region" description="Polar residues" evidence="1">
    <location>
        <begin position="22"/>
        <end position="31"/>
    </location>
</feature>
<protein>
    <submittedName>
        <fullName evidence="2">Uncharacterized protein</fullName>
    </submittedName>
</protein>
<name>A0ABP6TG71_9ACTN</name>
<evidence type="ECO:0000256" key="1">
    <source>
        <dbReference type="SAM" id="MobiDB-lite"/>
    </source>
</evidence>
<organism evidence="2 3">
    <name type="scientific">Streptomyces prasinosporus</name>
    <dbReference type="NCBI Taxonomy" id="68256"/>
    <lineage>
        <taxon>Bacteria</taxon>
        <taxon>Bacillati</taxon>
        <taxon>Actinomycetota</taxon>
        <taxon>Actinomycetes</taxon>
        <taxon>Kitasatosporales</taxon>
        <taxon>Streptomycetaceae</taxon>
        <taxon>Streptomyces</taxon>
        <taxon>Streptomyces albogriseolus group</taxon>
    </lineage>
</organism>